<sequence length="180" mass="20009">MPGELLIQVKGSTVYKDNLEWKELYLPGHVTLGNDISGTALLRYVELDTTIQNNKKRVLIIGAGGGIGMLLVQFAELAGHQVVEASSSNERKESFQRSIGANEVVECRQSGIVGFASYDPFHTGHWKQRHHDSRIDMLDCIRNCDGDTRSVRNYAKLPSTTNTRRFVETIAIYGRSVGQA</sequence>
<evidence type="ECO:0000313" key="1">
    <source>
        <dbReference type="EMBL" id="OKO90667.1"/>
    </source>
</evidence>
<gene>
    <name evidence="1" type="ORF">PENSUB_13384</name>
</gene>
<dbReference type="SUPFAM" id="SSF51735">
    <property type="entry name" value="NAD(P)-binding Rossmann-fold domains"/>
    <property type="match status" value="1"/>
</dbReference>
<dbReference type="STRING" id="1316194.A0A1Q5SRN3"/>
<evidence type="ECO:0008006" key="3">
    <source>
        <dbReference type="Google" id="ProtNLM"/>
    </source>
</evidence>
<dbReference type="EMBL" id="MNBE01000757">
    <property type="protein sequence ID" value="OKO90667.1"/>
    <property type="molecule type" value="Genomic_DNA"/>
</dbReference>
<dbReference type="Proteomes" id="UP000186955">
    <property type="component" value="Unassembled WGS sequence"/>
</dbReference>
<dbReference type="InterPro" id="IPR036291">
    <property type="entry name" value="NAD(P)-bd_dom_sf"/>
</dbReference>
<keyword evidence="2" id="KW-1185">Reference proteome</keyword>
<comment type="caution">
    <text evidence="1">The sequence shown here is derived from an EMBL/GenBank/DDBJ whole genome shotgun (WGS) entry which is preliminary data.</text>
</comment>
<accession>A0A1Q5SRN3</accession>
<organism evidence="1 2">
    <name type="scientific">Penicillium subrubescens</name>
    <dbReference type="NCBI Taxonomy" id="1316194"/>
    <lineage>
        <taxon>Eukaryota</taxon>
        <taxon>Fungi</taxon>
        <taxon>Dikarya</taxon>
        <taxon>Ascomycota</taxon>
        <taxon>Pezizomycotina</taxon>
        <taxon>Eurotiomycetes</taxon>
        <taxon>Eurotiomycetidae</taxon>
        <taxon>Eurotiales</taxon>
        <taxon>Aspergillaceae</taxon>
        <taxon>Penicillium</taxon>
    </lineage>
</organism>
<reference evidence="1 2" key="1">
    <citation type="submission" date="2016-10" db="EMBL/GenBank/DDBJ databases">
        <title>Genome sequence of the ascomycete fungus Penicillium subrubescens.</title>
        <authorList>
            <person name="De Vries R.P."/>
            <person name="Peng M."/>
            <person name="Dilokpimol A."/>
            <person name="Hilden K."/>
            <person name="Makela M.R."/>
            <person name="Grigoriev I."/>
            <person name="Riley R."/>
            <person name="Granchi Z."/>
        </authorList>
    </citation>
    <scope>NUCLEOTIDE SEQUENCE [LARGE SCALE GENOMIC DNA]</scope>
    <source>
        <strain evidence="1 2">CBS 132785</strain>
    </source>
</reference>
<proteinExistence type="predicted"/>
<evidence type="ECO:0000313" key="2">
    <source>
        <dbReference type="Proteomes" id="UP000186955"/>
    </source>
</evidence>
<dbReference type="AlphaFoldDB" id="A0A1Q5SRN3"/>
<dbReference type="Gene3D" id="3.40.50.720">
    <property type="entry name" value="NAD(P)-binding Rossmann-like Domain"/>
    <property type="match status" value="1"/>
</dbReference>
<name>A0A1Q5SRN3_9EURO</name>
<protein>
    <recommendedName>
        <fullName evidence="3">Alcohol dehydrogenase-like C-terminal domain-containing protein</fullName>
    </recommendedName>
</protein>